<dbReference type="Proteomes" id="UP000008311">
    <property type="component" value="Unassembled WGS sequence"/>
</dbReference>
<name>B9SM83_RICCO</name>
<sequence>MEKIKEMTKTFHAISKQDWKSVTKFYDKHPDYMMFPLNTNRDTVFHLAMYSKKREPFVHLHRIFRDYSDNEDEDVFFSRNERGNTILHEAVAVGNLEVITFLVRGYPKLIEKKNELDENPLYTAAAFGQTQIIRFFAEFYGRQSLVKIMSKCERRKIDGKSIIQVAIEGEHFETALVLINLLREMNQIHRIRRLKDKKGMSALDCLTNLPFAFRSGHTMGVSESFFYFCLPVQEDITATCLSEDDTATNANDVQSFSRQHLDLENCVFSTRTHEASRFAIFNVQGWQVEKIWRKKRKHIFALKLARLLIQETIWGDEFGGIPRENMSSDDEFEGNPRENTEHSSEEDEFERSPERSFSRDENQGQQSFEGSNELKENPSKNIEDSSEEDESQVNKLEEKPIEDVKQSSDNVEYSPEEDESQVNKLEENPIQDVKQSSDNVEHLSEEDDLEGNNSEGGPSQKHEFRRDKLEGNPTSQKTSVPDADPMSLFTATKMGIIEIVREVIEEYPQSVEHLNNRSQNILHVAVSYRREDIFNLLKAMEIPWMRMTQVIDTAGYTLLHQIADTRHYTGGTKPGPALQLQEELLWFDRVEKVVPSYYAMHHENNKNQTPNELFKIKHQKQLEQAQRWAKETSQSCSTVAVLVATVVFAAAYTVPGGTNEQGFPNFLNSPYFLFFTIMDLSSLSSPLPLNLRIFGALFLENSSSASLCCSSLSLQPCSRLVPLSCLSFARRNS</sequence>
<evidence type="ECO:0000259" key="3">
    <source>
        <dbReference type="Pfam" id="PF13962"/>
    </source>
</evidence>
<keyword evidence="5" id="KW-1185">Reference proteome</keyword>
<dbReference type="PROSITE" id="PS50088">
    <property type="entry name" value="ANK_REPEAT"/>
    <property type="match status" value="1"/>
</dbReference>
<dbReference type="Pfam" id="PF13962">
    <property type="entry name" value="PGG"/>
    <property type="match status" value="1"/>
</dbReference>
<evidence type="ECO:0000256" key="1">
    <source>
        <dbReference type="PROSITE-ProRule" id="PRU00023"/>
    </source>
</evidence>
<feature type="region of interest" description="Disordered" evidence="2">
    <location>
        <begin position="318"/>
        <end position="486"/>
    </location>
</feature>
<feature type="compositionally biased region" description="Basic and acidic residues" evidence="2">
    <location>
        <begin position="460"/>
        <end position="470"/>
    </location>
</feature>
<dbReference type="AlphaFoldDB" id="B9SM83"/>
<dbReference type="eggNOG" id="KOG0504">
    <property type="taxonomic scope" value="Eukaryota"/>
</dbReference>
<feature type="compositionally biased region" description="Basic and acidic residues" evidence="2">
    <location>
        <begin position="350"/>
        <end position="362"/>
    </location>
</feature>
<evidence type="ECO:0000313" key="5">
    <source>
        <dbReference type="Proteomes" id="UP000008311"/>
    </source>
</evidence>
<dbReference type="InterPro" id="IPR026961">
    <property type="entry name" value="PGG_dom"/>
</dbReference>
<dbReference type="GO" id="GO:0016020">
    <property type="term" value="C:membrane"/>
    <property type="evidence" value="ECO:0000318"/>
    <property type="project" value="GO_Central"/>
</dbReference>
<dbReference type="PANTHER" id="PTHR24177">
    <property type="entry name" value="CASKIN"/>
    <property type="match status" value="1"/>
</dbReference>
<dbReference type="PROSITE" id="PS50297">
    <property type="entry name" value="ANK_REP_REGION"/>
    <property type="match status" value="1"/>
</dbReference>
<feature type="compositionally biased region" description="Basic and acidic residues" evidence="2">
    <location>
        <begin position="334"/>
        <end position="343"/>
    </location>
</feature>
<dbReference type="InterPro" id="IPR002110">
    <property type="entry name" value="Ankyrin_rpt"/>
</dbReference>
<dbReference type="EMBL" id="EQ974026">
    <property type="protein sequence ID" value="EEF35265.1"/>
    <property type="molecule type" value="Genomic_DNA"/>
</dbReference>
<dbReference type="PANTHER" id="PTHR24177:SF331">
    <property type="entry name" value="PGG DOMAIN-CONTAINING PROTEIN"/>
    <property type="match status" value="1"/>
</dbReference>
<feature type="repeat" description="ANK" evidence="1">
    <location>
        <begin position="82"/>
        <end position="104"/>
    </location>
</feature>
<dbReference type="SMART" id="SM00248">
    <property type="entry name" value="ANK"/>
    <property type="match status" value="5"/>
</dbReference>
<reference evidence="5" key="1">
    <citation type="journal article" date="2010" name="Nat. Biotechnol.">
        <title>Draft genome sequence of the oilseed species Ricinus communis.</title>
        <authorList>
            <person name="Chan A.P."/>
            <person name="Crabtree J."/>
            <person name="Zhao Q."/>
            <person name="Lorenzi H."/>
            <person name="Orvis J."/>
            <person name="Puiu D."/>
            <person name="Melake-Berhan A."/>
            <person name="Jones K.M."/>
            <person name="Redman J."/>
            <person name="Chen G."/>
            <person name="Cahoon E.B."/>
            <person name="Gedil M."/>
            <person name="Stanke M."/>
            <person name="Haas B.J."/>
            <person name="Wortman J.R."/>
            <person name="Fraser-Liggett C.M."/>
            <person name="Ravel J."/>
            <person name="Rabinowicz P.D."/>
        </authorList>
    </citation>
    <scope>NUCLEOTIDE SEQUENCE [LARGE SCALE GENOMIC DNA]</scope>
    <source>
        <strain evidence="5">cv. Hale</strain>
    </source>
</reference>
<accession>B9SM83</accession>
<dbReference type="SUPFAM" id="SSF48403">
    <property type="entry name" value="Ankyrin repeat"/>
    <property type="match status" value="2"/>
</dbReference>
<protein>
    <submittedName>
        <fullName evidence="4">Ankyrin repeat-containing protein, putative</fullName>
    </submittedName>
</protein>
<keyword evidence="1" id="KW-0040">ANK repeat</keyword>
<dbReference type="InterPro" id="IPR036770">
    <property type="entry name" value="Ankyrin_rpt-contain_sf"/>
</dbReference>
<feature type="compositionally biased region" description="Basic and acidic residues" evidence="2">
    <location>
        <begin position="395"/>
        <end position="406"/>
    </location>
</feature>
<dbReference type="InParanoid" id="B9SM83"/>
<dbReference type="STRING" id="3988.B9SM83"/>
<evidence type="ECO:0000313" key="4">
    <source>
        <dbReference type="EMBL" id="EEF35265.1"/>
    </source>
</evidence>
<organism evidence="4 5">
    <name type="scientific">Ricinus communis</name>
    <name type="common">Castor bean</name>
    <dbReference type="NCBI Taxonomy" id="3988"/>
    <lineage>
        <taxon>Eukaryota</taxon>
        <taxon>Viridiplantae</taxon>
        <taxon>Streptophyta</taxon>
        <taxon>Embryophyta</taxon>
        <taxon>Tracheophyta</taxon>
        <taxon>Spermatophyta</taxon>
        <taxon>Magnoliopsida</taxon>
        <taxon>eudicotyledons</taxon>
        <taxon>Gunneridae</taxon>
        <taxon>Pentapetalae</taxon>
        <taxon>rosids</taxon>
        <taxon>fabids</taxon>
        <taxon>Malpighiales</taxon>
        <taxon>Euphorbiaceae</taxon>
        <taxon>Acalyphoideae</taxon>
        <taxon>Acalypheae</taxon>
        <taxon>Ricinus</taxon>
    </lineage>
</organism>
<gene>
    <name evidence="4" type="ORF">RCOM_0296990</name>
</gene>
<dbReference type="Gene3D" id="1.25.40.20">
    <property type="entry name" value="Ankyrin repeat-containing domain"/>
    <property type="match status" value="2"/>
</dbReference>
<feature type="compositionally biased region" description="Basic and acidic residues" evidence="2">
    <location>
        <begin position="372"/>
        <end position="383"/>
    </location>
</feature>
<dbReference type="Pfam" id="PF00023">
    <property type="entry name" value="Ank"/>
    <property type="match status" value="1"/>
</dbReference>
<proteinExistence type="predicted"/>
<evidence type="ECO:0000256" key="2">
    <source>
        <dbReference type="SAM" id="MobiDB-lite"/>
    </source>
</evidence>
<feature type="domain" description="PGG" evidence="3">
    <location>
        <begin position="627"/>
        <end position="685"/>
    </location>
</feature>